<dbReference type="EMBL" id="PKLZ01000007">
    <property type="protein sequence ID" value="PLW82637.1"/>
    <property type="molecule type" value="Genomic_DNA"/>
</dbReference>
<comment type="caution">
    <text evidence="2">The sequence shown here is derived from an EMBL/GenBank/DDBJ whole genome shotgun (WGS) entry which is preliminary data.</text>
</comment>
<evidence type="ECO:0000313" key="2">
    <source>
        <dbReference type="EMBL" id="PLW82637.1"/>
    </source>
</evidence>
<dbReference type="OrthoDB" id="283083at2"/>
<keyword evidence="3" id="KW-1185">Reference proteome</keyword>
<dbReference type="RefSeq" id="WP_101521105.1">
    <property type="nucleotide sequence ID" value="NZ_PKLZ01000007.1"/>
</dbReference>
<keyword evidence="1" id="KW-1133">Transmembrane helix</keyword>
<accession>A0A2N5Y2M0</accession>
<name>A0A2N5Y2M0_9GAMM</name>
<dbReference type="Proteomes" id="UP000234845">
    <property type="component" value="Unassembled WGS sequence"/>
</dbReference>
<keyword evidence="1" id="KW-0812">Transmembrane</keyword>
<protein>
    <recommendedName>
        <fullName evidence="4">DUF4381 domain-containing protein</fullName>
    </recommendedName>
</protein>
<organism evidence="2 3">
    <name type="scientific">Kineobactrum sediminis</name>
    <dbReference type="NCBI Taxonomy" id="1905677"/>
    <lineage>
        <taxon>Bacteria</taxon>
        <taxon>Pseudomonadati</taxon>
        <taxon>Pseudomonadota</taxon>
        <taxon>Gammaproteobacteria</taxon>
        <taxon>Cellvibrionales</taxon>
        <taxon>Halieaceae</taxon>
        <taxon>Kineobactrum</taxon>
    </lineage>
</organism>
<dbReference type="AlphaFoldDB" id="A0A2N5Y2M0"/>
<reference evidence="3" key="1">
    <citation type="submission" date="2017-11" db="EMBL/GenBank/DDBJ databases">
        <title>The draft genome sequence of Chromatocurvus sp. F02.</title>
        <authorList>
            <person name="Du Z.-J."/>
            <person name="Chang Y.-Q."/>
        </authorList>
    </citation>
    <scope>NUCLEOTIDE SEQUENCE [LARGE SCALE GENOMIC DNA]</scope>
    <source>
        <strain evidence="3">F02</strain>
    </source>
</reference>
<dbReference type="Pfam" id="PF14316">
    <property type="entry name" value="DUF4381"/>
    <property type="match status" value="1"/>
</dbReference>
<feature type="transmembrane region" description="Helical" evidence="1">
    <location>
        <begin position="28"/>
        <end position="47"/>
    </location>
</feature>
<gene>
    <name evidence="2" type="ORF">CWI75_08615</name>
</gene>
<sequence>MNPQDPLADLQPLRPAEALSWWPPAPGWWLLLGLLVAGLSVMAFLLWRRYRRNRYRRVALQQLARITDSHAYHQDPARLLGEVNSLLKAVVLHSYPKSEMASVTGERWLQFLNDGLEQRGSSLRFPESIGPDAYSAAPQVGNSDELVKATRAWLRLHRSRR</sequence>
<evidence type="ECO:0008006" key="4">
    <source>
        <dbReference type="Google" id="ProtNLM"/>
    </source>
</evidence>
<evidence type="ECO:0000313" key="3">
    <source>
        <dbReference type="Proteomes" id="UP000234845"/>
    </source>
</evidence>
<proteinExistence type="predicted"/>
<dbReference type="InterPro" id="IPR025489">
    <property type="entry name" value="DUF4381"/>
</dbReference>
<evidence type="ECO:0000256" key="1">
    <source>
        <dbReference type="SAM" id="Phobius"/>
    </source>
</evidence>
<keyword evidence="1" id="KW-0472">Membrane</keyword>